<evidence type="ECO:0000313" key="4">
    <source>
        <dbReference type="Proteomes" id="UP001501671"/>
    </source>
</evidence>
<dbReference type="PANTHER" id="PTHR42928:SF5">
    <property type="entry name" value="BLR1237 PROTEIN"/>
    <property type="match status" value="1"/>
</dbReference>
<keyword evidence="2" id="KW-0732">Signal</keyword>
<dbReference type="InterPro" id="IPR042100">
    <property type="entry name" value="Bug_dom1"/>
</dbReference>
<dbReference type="EMBL" id="BAABFO010000006">
    <property type="protein sequence ID" value="GAA4329490.1"/>
    <property type="molecule type" value="Genomic_DNA"/>
</dbReference>
<reference evidence="4" key="1">
    <citation type="journal article" date="2019" name="Int. J. Syst. Evol. Microbiol.">
        <title>The Global Catalogue of Microorganisms (GCM) 10K type strain sequencing project: providing services to taxonomists for standard genome sequencing and annotation.</title>
        <authorList>
            <consortium name="The Broad Institute Genomics Platform"/>
            <consortium name="The Broad Institute Genome Sequencing Center for Infectious Disease"/>
            <person name="Wu L."/>
            <person name="Ma J."/>
        </authorList>
    </citation>
    <scope>NUCLEOTIDE SEQUENCE [LARGE SCALE GENOMIC DNA]</scope>
    <source>
        <strain evidence="4">JCM 17666</strain>
    </source>
</reference>
<dbReference type="Pfam" id="PF03401">
    <property type="entry name" value="TctC"/>
    <property type="match status" value="1"/>
</dbReference>
<dbReference type="Gene3D" id="3.40.190.10">
    <property type="entry name" value="Periplasmic binding protein-like II"/>
    <property type="match status" value="1"/>
</dbReference>
<sequence length="324" mass="33818">MLGIARYLAPVCLAMSAVAPCAMAQDFPNRPIRFVVPYQTGGLPDVMARLVAQKVEASTGQPVVVDNRSGASGILAAEYVAKSAPDGYTLFVADIGHFAINPALYHNLSYDPNRDFTPVTTAVHGPLLLVANSGLEANSVPELIALARAHPGKVNYGSPGNGSVHQLAMARLSLQANVKMVHIPYRSTAQAIPALVANDVQVMFVSPPSVNEFVKSGRLKVLGVGSPEPTPLAPGAPAVAASGFPGFNAVTTVGFLAPAGTPAAVVGRLNEEIGRALKAPDVMAKMPGMGVTVVADSPQEFRKLMLADQAYYRTLVEQTGVKVD</sequence>
<protein>
    <submittedName>
        <fullName evidence="3">Tripartite tricarboxylate transporter substrate binding protein</fullName>
    </submittedName>
</protein>
<feature type="signal peptide" evidence="2">
    <location>
        <begin position="1"/>
        <end position="24"/>
    </location>
</feature>
<evidence type="ECO:0000313" key="3">
    <source>
        <dbReference type="EMBL" id="GAA4329490.1"/>
    </source>
</evidence>
<comment type="caution">
    <text evidence="3">The sequence shown here is derived from an EMBL/GenBank/DDBJ whole genome shotgun (WGS) entry which is preliminary data.</text>
</comment>
<proteinExistence type="inferred from homology"/>
<feature type="chain" id="PRO_5045670322" evidence="2">
    <location>
        <begin position="25"/>
        <end position="324"/>
    </location>
</feature>
<organism evidence="3 4">
    <name type="scientific">Pigmentiphaga soli</name>
    <dbReference type="NCBI Taxonomy" id="1007095"/>
    <lineage>
        <taxon>Bacteria</taxon>
        <taxon>Pseudomonadati</taxon>
        <taxon>Pseudomonadota</taxon>
        <taxon>Betaproteobacteria</taxon>
        <taxon>Burkholderiales</taxon>
        <taxon>Alcaligenaceae</taxon>
        <taxon>Pigmentiphaga</taxon>
    </lineage>
</organism>
<dbReference type="SUPFAM" id="SSF53850">
    <property type="entry name" value="Periplasmic binding protein-like II"/>
    <property type="match status" value="1"/>
</dbReference>
<dbReference type="PANTHER" id="PTHR42928">
    <property type="entry name" value="TRICARBOXYLATE-BINDING PROTEIN"/>
    <property type="match status" value="1"/>
</dbReference>
<dbReference type="Proteomes" id="UP001501671">
    <property type="component" value="Unassembled WGS sequence"/>
</dbReference>
<dbReference type="Gene3D" id="3.40.190.150">
    <property type="entry name" value="Bordetella uptake gene, domain 1"/>
    <property type="match status" value="1"/>
</dbReference>
<evidence type="ECO:0000256" key="2">
    <source>
        <dbReference type="SAM" id="SignalP"/>
    </source>
</evidence>
<comment type="similarity">
    <text evidence="1">Belongs to the UPF0065 (bug) family.</text>
</comment>
<dbReference type="CDD" id="cd13578">
    <property type="entry name" value="PBP2_Bug27"/>
    <property type="match status" value="1"/>
</dbReference>
<dbReference type="PIRSF" id="PIRSF017082">
    <property type="entry name" value="YflP"/>
    <property type="match status" value="1"/>
</dbReference>
<dbReference type="RefSeq" id="WP_345248163.1">
    <property type="nucleotide sequence ID" value="NZ_BAABFO010000006.1"/>
</dbReference>
<dbReference type="InterPro" id="IPR005064">
    <property type="entry name" value="BUG"/>
</dbReference>
<name>A0ABP8GT62_9BURK</name>
<gene>
    <name evidence="3" type="ORF">GCM10023144_16340</name>
</gene>
<evidence type="ECO:0000256" key="1">
    <source>
        <dbReference type="ARBA" id="ARBA00006987"/>
    </source>
</evidence>
<keyword evidence="4" id="KW-1185">Reference proteome</keyword>
<accession>A0ABP8GT62</accession>